<dbReference type="InterPro" id="IPR055041">
    <property type="entry name" value="Ape1_N"/>
</dbReference>
<evidence type="ECO:0000313" key="4">
    <source>
        <dbReference type="EMBL" id="MBW8288899.1"/>
    </source>
</evidence>
<organism evidence="4 5">
    <name type="scientific">Chromobacterium subtsugae</name>
    <dbReference type="NCBI Taxonomy" id="251747"/>
    <lineage>
        <taxon>Bacteria</taxon>
        <taxon>Pseudomonadati</taxon>
        <taxon>Pseudomonadota</taxon>
        <taxon>Betaproteobacteria</taxon>
        <taxon>Neisseriales</taxon>
        <taxon>Chromobacteriaceae</taxon>
        <taxon>Chromobacterium</taxon>
    </lineage>
</organism>
<feature type="domain" description="SGNH hydrolase-type esterase" evidence="2">
    <location>
        <begin position="219"/>
        <end position="369"/>
    </location>
</feature>
<dbReference type="EMBL" id="JAHDTB010000013">
    <property type="protein sequence ID" value="MBW8288899.1"/>
    <property type="molecule type" value="Genomic_DNA"/>
</dbReference>
<keyword evidence="5" id="KW-1185">Reference proteome</keyword>
<gene>
    <name evidence="4" type="ORF">KIF53_14785</name>
</gene>
<dbReference type="GO" id="GO:0016787">
    <property type="term" value="F:hydrolase activity"/>
    <property type="evidence" value="ECO:0007669"/>
    <property type="project" value="UniProtKB-KW"/>
</dbReference>
<dbReference type="Pfam" id="PF22753">
    <property type="entry name" value="Ape1_N"/>
    <property type="match status" value="1"/>
</dbReference>
<dbReference type="SUPFAM" id="SSF52266">
    <property type="entry name" value="SGNH hydrolase"/>
    <property type="match status" value="1"/>
</dbReference>
<dbReference type="Pfam" id="PF13472">
    <property type="entry name" value="Lipase_GDSL_2"/>
    <property type="match status" value="1"/>
</dbReference>
<feature type="domain" description="Peptidoglycan O-acetylesterase N-terminal" evidence="3">
    <location>
        <begin position="80"/>
        <end position="191"/>
    </location>
</feature>
<dbReference type="GeneID" id="89687651"/>
<evidence type="ECO:0000313" key="5">
    <source>
        <dbReference type="Proteomes" id="UP000711178"/>
    </source>
</evidence>
<protein>
    <submittedName>
        <fullName evidence="4">SGNH/GDSL hydrolase family protein</fullName>
    </submittedName>
</protein>
<dbReference type="CDD" id="cd01825">
    <property type="entry name" value="SGNH_hydrolase_peri1"/>
    <property type="match status" value="1"/>
</dbReference>
<keyword evidence="4" id="KW-0378">Hydrolase</keyword>
<name>A0ABS7FFQ5_9NEIS</name>
<dbReference type="Proteomes" id="UP000711178">
    <property type="component" value="Unassembled WGS sequence"/>
</dbReference>
<dbReference type="RefSeq" id="WP_052257948.1">
    <property type="nucleotide sequence ID" value="NZ_CP142381.1"/>
</dbReference>
<keyword evidence="1" id="KW-0732">Signal</keyword>
<dbReference type="InterPro" id="IPR036514">
    <property type="entry name" value="SGNH_hydro_sf"/>
</dbReference>
<dbReference type="Gene3D" id="3.40.50.1110">
    <property type="entry name" value="SGNH hydrolase"/>
    <property type="match status" value="1"/>
</dbReference>
<comment type="caution">
    <text evidence="4">The sequence shown here is derived from an EMBL/GenBank/DDBJ whole genome shotgun (WGS) entry which is preliminary data.</text>
</comment>
<proteinExistence type="predicted"/>
<reference evidence="4 5" key="1">
    <citation type="submission" date="2021-05" db="EMBL/GenBank/DDBJ databases">
        <title>Draft Whole Genome Sequencing Of Biosensor Chromobacterium violaceum Strain CV026 Reveals A Regulatory RNA In Chromobacterium violaceum Phenotype Regulatory Network.</title>
        <authorList>
            <person name="Hong K.W."/>
            <person name="Chan K.G."/>
            <person name="Chang C.-Y."/>
        </authorList>
    </citation>
    <scope>NUCLEOTIDE SEQUENCE [LARGE SCALE GENOMIC DNA]</scope>
    <source>
        <strain evidence="4 5">ATCC 31532</strain>
    </source>
</reference>
<feature type="chain" id="PRO_5047134068" evidence="1">
    <location>
        <begin position="22"/>
        <end position="385"/>
    </location>
</feature>
<sequence length="385" mass="41890">MTAKFIAGWLLAGALAGQAQAAPVQDFGEPNLSRLAARLSLQADAQQPVRIIQFGDSHTAADYLSGELRARLQARFGDAGIGWLPPLNVPGQRNALGLVRSEGWSLRNSRRDDDPDFPLGGYIGAAQRPGALVSVQARAADNSLWRVRVWLRQASDAASLTVDDGNGPRRIQAAAGAGWQRVEMKLKLPFTLRADSLPAPELGGFELEKLAPGVVLDSVGSNGAELALWRRWGGIWGRQMAARDADLVILAYGTNEAFDAKLDLDEYRTTLQGAIGLVRAQLPQAAILLLGAPDSARRKGGAVSQECAGPKRPLMLAAVQQTQRQLARDNHLLYWDWEQAMGGPCSMRLWQQHQLGRPDLVHFTAPGYTRLADDLYLNLMQRLGR</sequence>
<dbReference type="Gene3D" id="2.60.120.1360">
    <property type="match status" value="1"/>
</dbReference>
<evidence type="ECO:0000259" key="3">
    <source>
        <dbReference type="Pfam" id="PF22753"/>
    </source>
</evidence>
<feature type="signal peptide" evidence="1">
    <location>
        <begin position="1"/>
        <end position="21"/>
    </location>
</feature>
<dbReference type="InterPro" id="IPR013830">
    <property type="entry name" value="SGNH_hydro"/>
</dbReference>
<evidence type="ECO:0000256" key="1">
    <source>
        <dbReference type="SAM" id="SignalP"/>
    </source>
</evidence>
<evidence type="ECO:0000259" key="2">
    <source>
        <dbReference type="Pfam" id="PF13472"/>
    </source>
</evidence>
<accession>A0ABS7FFQ5</accession>